<gene>
    <name evidence="3" type="ORF">AUK05_01565</name>
</gene>
<organism evidence="3 4">
    <name type="scientific">Candidatus Shapirobacteria bacterium CG2_30_35_20</name>
    <dbReference type="NCBI Taxonomy" id="1805376"/>
    <lineage>
        <taxon>Bacteria</taxon>
        <taxon>Candidatus Shapironibacteriota</taxon>
    </lineage>
</organism>
<dbReference type="SUPFAM" id="SSF53448">
    <property type="entry name" value="Nucleotide-diphospho-sugar transferases"/>
    <property type="match status" value="1"/>
</dbReference>
<proteinExistence type="predicted"/>
<keyword evidence="1" id="KW-0812">Transmembrane</keyword>
<comment type="caution">
    <text evidence="3">The sequence shown here is derived from an EMBL/GenBank/DDBJ whole genome shotgun (WGS) entry which is preliminary data.</text>
</comment>
<evidence type="ECO:0000313" key="3">
    <source>
        <dbReference type="EMBL" id="OIP87340.1"/>
    </source>
</evidence>
<feature type="transmembrane region" description="Helical" evidence="1">
    <location>
        <begin position="318"/>
        <end position="342"/>
    </location>
</feature>
<dbReference type="InterPro" id="IPR001173">
    <property type="entry name" value="Glyco_trans_2-like"/>
</dbReference>
<feature type="domain" description="Glycosyltransferase 2-like" evidence="2">
    <location>
        <begin position="24"/>
        <end position="130"/>
    </location>
</feature>
<protein>
    <recommendedName>
        <fullName evidence="2">Glycosyltransferase 2-like domain-containing protein</fullName>
    </recommendedName>
</protein>
<evidence type="ECO:0000256" key="1">
    <source>
        <dbReference type="SAM" id="Phobius"/>
    </source>
</evidence>
<name>A0A1J5HRE6_9BACT</name>
<dbReference type="PANTHER" id="PTHR22916">
    <property type="entry name" value="GLYCOSYLTRANSFERASE"/>
    <property type="match status" value="1"/>
</dbReference>
<dbReference type="Proteomes" id="UP000182344">
    <property type="component" value="Unassembled WGS sequence"/>
</dbReference>
<evidence type="ECO:0000313" key="4">
    <source>
        <dbReference type="Proteomes" id="UP000182344"/>
    </source>
</evidence>
<dbReference type="EMBL" id="MNZO01000021">
    <property type="protein sequence ID" value="OIP87340.1"/>
    <property type="molecule type" value="Genomic_DNA"/>
</dbReference>
<evidence type="ECO:0000259" key="2">
    <source>
        <dbReference type="Pfam" id="PF00535"/>
    </source>
</evidence>
<keyword evidence="1" id="KW-0472">Membrane</keyword>
<dbReference type="Pfam" id="PF00535">
    <property type="entry name" value="Glycos_transf_2"/>
    <property type="match status" value="1"/>
</dbReference>
<accession>A0A1J5HRE6</accession>
<dbReference type="STRING" id="1805376.AUK05_01565"/>
<sequence length="355" mass="40941">MTFLIFLTMPLNTSKNFKTSPKVSIVIPTLNSAKVIKKCLDSIVIQKYTNYEILICDGGSTDETLKISKKYNCKILKNKLKTAEAGKAIGLKNALGKYIAFIDSDNILPTTNWLSEMINPLEYDNTIIGSEPWEFTYRKSGGFIERYNALIGANDPYAYITGISDRKNYINHRWTSQKLETQDKSTYLKITLMPRQTIPTIGANGTVFRASFLKSQPPTDYLFDIDTISSALIKNSKPLYFAKTKNSIIHTYCESSIPKFYKKQMRRLKDYYHYKSIRKFNYQNTFSFTNIKFGLYTILIIPMLITTIKGIIKKPDIAWLFHPIACFITLYCYTSVSMLYLFGFNIAQSRQKWQQ</sequence>
<dbReference type="InterPro" id="IPR029044">
    <property type="entry name" value="Nucleotide-diphossugar_trans"/>
</dbReference>
<feature type="transmembrane region" description="Helical" evidence="1">
    <location>
        <begin position="293"/>
        <end position="312"/>
    </location>
</feature>
<dbReference type="CDD" id="cd00761">
    <property type="entry name" value="Glyco_tranf_GTA_type"/>
    <property type="match status" value="1"/>
</dbReference>
<dbReference type="AlphaFoldDB" id="A0A1J5HRE6"/>
<dbReference type="PANTHER" id="PTHR22916:SF64">
    <property type="entry name" value="TRANSFERASE, PUTATIVE-RELATED"/>
    <property type="match status" value="1"/>
</dbReference>
<keyword evidence="1" id="KW-1133">Transmembrane helix</keyword>
<reference evidence="3 4" key="1">
    <citation type="journal article" date="2016" name="Environ. Microbiol.">
        <title>Genomic resolution of a cold subsurface aquifer community provides metabolic insights for novel microbes adapted to high CO concentrations.</title>
        <authorList>
            <person name="Probst A.J."/>
            <person name="Castelle C.J."/>
            <person name="Singh A."/>
            <person name="Brown C.T."/>
            <person name="Anantharaman K."/>
            <person name="Sharon I."/>
            <person name="Hug L.A."/>
            <person name="Burstein D."/>
            <person name="Emerson J.B."/>
            <person name="Thomas B.C."/>
            <person name="Banfield J.F."/>
        </authorList>
    </citation>
    <scope>NUCLEOTIDE SEQUENCE [LARGE SCALE GENOMIC DNA]</scope>
    <source>
        <strain evidence="3">CG2_30_35_20</strain>
    </source>
</reference>
<dbReference type="Gene3D" id="3.90.550.10">
    <property type="entry name" value="Spore Coat Polysaccharide Biosynthesis Protein SpsA, Chain A"/>
    <property type="match status" value="1"/>
</dbReference>